<evidence type="ECO:0000259" key="4">
    <source>
        <dbReference type="Pfam" id="PF07331"/>
    </source>
</evidence>
<evidence type="ECO:0000256" key="3">
    <source>
        <dbReference type="SAM" id="SignalP"/>
    </source>
</evidence>
<protein>
    <recommendedName>
        <fullName evidence="4">DUF1468 domain-containing protein</fullName>
    </recommendedName>
</protein>
<sequence>MRRPWWLLALLCCAPGCQRAAVYPHRTVVVICPWAAGGGTDRMARFLADQLQRELRQPVVVQNQTGGSGATGHAAGARARPDGYTLLLGTFELSTMRAMGISSLTYRDYRPLAQVNADPAALIVRQNAPWLTLREFLDDVRRRPGELRMSGTAAGGAWDLARAGLLLTAGLPVDAVNWVPSQGAAPSLVELLGGHIDAVCCSLPEAQAQLEAGQLRALCVMSAERLAQFPEIPTARENGFEWVATGWRGLFLPLRTSDEVTGVLTAALERIVQSAAYREFLITNSFGEAFRTGEAFVRFLDEQESRWGEVIRAAGFAAAPGQPRVVASHDPGPWFFPRLLATGLLLGSVAALVAAMVRRRRQGETLATWLGAWSRGTAGRDRGLREVAWLLVALPVYLAAIPWLGFLPASFVFAAGMMRRMGLRWTSAAGVAAGLLLAVYLLFVVQFRVVLPTSPWWRL</sequence>
<comment type="similarity">
    <text evidence="1">Belongs to the UPF0065 (bug) family.</text>
</comment>
<feature type="chain" id="PRO_5028428749" description="DUF1468 domain-containing protein" evidence="3">
    <location>
        <begin position="21"/>
        <end position="459"/>
    </location>
</feature>
<dbReference type="InterPro" id="IPR005064">
    <property type="entry name" value="BUG"/>
</dbReference>
<dbReference type="Pfam" id="PF07331">
    <property type="entry name" value="TctB"/>
    <property type="match status" value="1"/>
</dbReference>
<feature type="signal peptide" evidence="3">
    <location>
        <begin position="1"/>
        <end position="20"/>
    </location>
</feature>
<dbReference type="Pfam" id="PF03401">
    <property type="entry name" value="TctC"/>
    <property type="match status" value="1"/>
</dbReference>
<evidence type="ECO:0000256" key="2">
    <source>
        <dbReference type="SAM" id="Phobius"/>
    </source>
</evidence>
<keyword evidence="2" id="KW-0472">Membrane</keyword>
<name>A0A7C4LPC2_9PLAN</name>
<dbReference type="PANTHER" id="PTHR42928">
    <property type="entry name" value="TRICARBOXYLATE-BINDING PROTEIN"/>
    <property type="match status" value="1"/>
</dbReference>
<feature type="domain" description="DUF1468" evidence="4">
    <location>
        <begin position="326"/>
        <end position="452"/>
    </location>
</feature>
<dbReference type="InterPro" id="IPR042100">
    <property type="entry name" value="Bug_dom1"/>
</dbReference>
<feature type="transmembrane region" description="Helical" evidence="2">
    <location>
        <begin position="428"/>
        <end position="451"/>
    </location>
</feature>
<evidence type="ECO:0000313" key="5">
    <source>
        <dbReference type="EMBL" id="HGT40718.1"/>
    </source>
</evidence>
<evidence type="ECO:0000256" key="1">
    <source>
        <dbReference type="ARBA" id="ARBA00006987"/>
    </source>
</evidence>
<dbReference type="PANTHER" id="PTHR42928:SF5">
    <property type="entry name" value="BLR1237 PROTEIN"/>
    <property type="match status" value="1"/>
</dbReference>
<comment type="caution">
    <text evidence="5">The sequence shown here is derived from an EMBL/GenBank/DDBJ whole genome shotgun (WGS) entry which is preliminary data.</text>
</comment>
<keyword evidence="2" id="KW-0812">Transmembrane</keyword>
<dbReference type="EMBL" id="DSVQ01000018">
    <property type="protein sequence ID" value="HGT40718.1"/>
    <property type="molecule type" value="Genomic_DNA"/>
</dbReference>
<dbReference type="CDD" id="cd07012">
    <property type="entry name" value="PBP2_Bug_TTT"/>
    <property type="match status" value="1"/>
</dbReference>
<keyword evidence="2" id="KW-1133">Transmembrane helix</keyword>
<accession>A0A7C4LPC2</accession>
<dbReference type="Gene3D" id="3.40.190.10">
    <property type="entry name" value="Periplasmic binding protein-like II"/>
    <property type="match status" value="1"/>
</dbReference>
<feature type="transmembrane region" description="Helical" evidence="2">
    <location>
        <begin position="334"/>
        <end position="357"/>
    </location>
</feature>
<keyword evidence="3" id="KW-0732">Signal</keyword>
<dbReference type="SUPFAM" id="SSF53850">
    <property type="entry name" value="Periplasmic binding protein-like II"/>
    <property type="match status" value="1"/>
</dbReference>
<feature type="transmembrane region" description="Helical" evidence="2">
    <location>
        <begin position="387"/>
        <end position="416"/>
    </location>
</feature>
<dbReference type="InterPro" id="IPR009936">
    <property type="entry name" value="DUF1468"/>
</dbReference>
<organism evidence="5">
    <name type="scientific">Schlesneria paludicola</name>
    <dbReference type="NCBI Taxonomy" id="360056"/>
    <lineage>
        <taxon>Bacteria</taxon>
        <taxon>Pseudomonadati</taxon>
        <taxon>Planctomycetota</taxon>
        <taxon>Planctomycetia</taxon>
        <taxon>Planctomycetales</taxon>
        <taxon>Planctomycetaceae</taxon>
        <taxon>Schlesneria</taxon>
    </lineage>
</organism>
<reference evidence="5" key="1">
    <citation type="journal article" date="2020" name="mSystems">
        <title>Genome- and Community-Level Interaction Insights into Carbon Utilization and Element Cycling Functions of Hydrothermarchaeota in Hydrothermal Sediment.</title>
        <authorList>
            <person name="Zhou Z."/>
            <person name="Liu Y."/>
            <person name="Xu W."/>
            <person name="Pan J."/>
            <person name="Luo Z.H."/>
            <person name="Li M."/>
        </authorList>
    </citation>
    <scope>NUCLEOTIDE SEQUENCE [LARGE SCALE GENOMIC DNA]</scope>
    <source>
        <strain evidence="5">SpSt-508</strain>
    </source>
</reference>
<dbReference type="AlphaFoldDB" id="A0A7C4LPC2"/>
<proteinExistence type="inferred from homology"/>
<gene>
    <name evidence="5" type="ORF">ENS64_15855</name>
</gene>
<dbReference type="Gene3D" id="3.40.190.150">
    <property type="entry name" value="Bordetella uptake gene, domain 1"/>
    <property type="match status" value="1"/>
</dbReference>